<name>A0A6P8I9K8_ACTTE</name>
<dbReference type="GeneID" id="116297687"/>
<organism evidence="1 2">
    <name type="scientific">Actinia tenebrosa</name>
    <name type="common">Australian red waratah sea anemone</name>
    <dbReference type="NCBI Taxonomy" id="6105"/>
    <lineage>
        <taxon>Eukaryota</taxon>
        <taxon>Metazoa</taxon>
        <taxon>Cnidaria</taxon>
        <taxon>Anthozoa</taxon>
        <taxon>Hexacorallia</taxon>
        <taxon>Actiniaria</taxon>
        <taxon>Actiniidae</taxon>
        <taxon>Actinia</taxon>
    </lineage>
</organism>
<dbReference type="Proteomes" id="UP000515163">
    <property type="component" value="Unplaced"/>
</dbReference>
<accession>A0A6P8I9K8</accession>
<evidence type="ECO:0000313" key="2">
    <source>
        <dbReference type="RefSeq" id="XP_031561822.1"/>
    </source>
</evidence>
<dbReference type="RefSeq" id="XP_031561822.1">
    <property type="nucleotide sequence ID" value="XM_031705962.1"/>
</dbReference>
<dbReference type="InParanoid" id="A0A6P8I9K8"/>
<dbReference type="OrthoDB" id="6134084at2759"/>
<protein>
    <submittedName>
        <fullName evidence="2">Uncharacterized protein LOC116297687</fullName>
    </submittedName>
</protein>
<dbReference type="KEGG" id="aten:116297687"/>
<gene>
    <name evidence="2" type="primary">LOC116297687</name>
</gene>
<feature type="non-terminal residue" evidence="2">
    <location>
        <position position="1"/>
    </location>
</feature>
<dbReference type="AlphaFoldDB" id="A0A6P8I9K8"/>
<evidence type="ECO:0000313" key="1">
    <source>
        <dbReference type="Proteomes" id="UP000515163"/>
    </source>
</evidence>
<keyword evidence="1" id="KW-1185">Reference proteome</keyword>
<reference evidence="2" key="1">
    <citation type="submission" date="2025-08" db="UniProtKB">
        <authorList>
            <consortium name="RefSeq"/>
        </authorList>
    </citation>
    <scope>IDENTIFICATION</scope>
    <source>
        <tissue evidence="2">Tentacle</tissue>
    </source>
</reference>
<sequence length="180" mass="20696">SSVPLEQKGPSVLWLSNSLLESSSAALPINSSSRQHYKNRIVEHWQAFNPTQVRLSLYKDKKEVVLLVFNATGSTKTNWFSRDRLLTSPWTDIHSQPVNVFSITGAIRENILRRTFYINSEYGGCSSDSGWMVLQEKVPGQCTWENHFQYFSVLYTKTNRRVPWSKGAWSVADMMAIYIR</sequence>
<proteinExistence type="predicted"/>